<proteinExistence type="predicted"/>
<gene>
    <name evidence="2" type="ORF">NDU88_001095</name>
</gene>
<dbReference type="EMBL" id="JANPWB010000012">
    <property type="protein sequence ID" value="KAJ1112834.1"/>
    <property type="molecule type" value="Genomic_DNA"/>
</dbReference>
<accession>A0AAV7NDS8</accession>
<dbReference type="AlphaFoldDB" id="A0AAV7NDS8"/>
<comment type="caution">
    <text evidence="2">The sequence shown here is derived from an EMBL/GenBank/DDBJ whole genome shotgun (WGS) entry which is preliminary data.</text>
</comment>
<evidence type="ECO:0000256" key="1">
    <source>
        <dbReference type="SAM" id="MobiDB-lite"/>
    </source>
</evidence>
<name>A0AAV7NDS8_PLEWA</name>
<feature type="region of interest" description="Disordered" evidence="1">
    <location>
        <begin position="1"/>
        <end position="28"/>
    </location>
</feature>
<protein>
    <submittedName>
        <fullName evidence="2">Uncharacterized protein</fullName>
    </submittedName>
</protein>
<sequence>MNGAHIARFSSRGRAAGSPSGGRAGLISRGSQMLHPAARSRFLRLLASTPLMGLLALDRGLEAALPLRRLPEAKLLSSSRAGEALGAGWADAPGVGVRHEATACEEPSCNYRAARAPRGPRMRQPHRQTSGGPAAPREARLQYSAPEATALNVCKIPITELFTPG</sequence>
<keyword evidence="3" id="KW-1185">Reference proteome</keyword>
<feature type="region of interest" description="Disordered" evidence="1">
    <location>
        <begin position="115"/>
        <end position="137"/>
    </location>
</feature>
<evidence type="ECO:0000313" key="3">
    <source>
        <dbReference type="Proteomes" id="UP001066276"/>
    </source>
</evidence>
<reference evidence="2" key="1">
    <citation type="journal article" date="2022" name="bioRxiv">
        <title>Sequencing and chromosome-scale assembly of the giantPleurodeles waltlgenome.</title>
        <authorList>
            <person name="Brown T."/>
            <person name="Elewa A."/>
            <person name="Iarovenko S."/>
            <person name="Subramanian E."/>
            <person name="Araus A.J."/>
            <person name="Petzold A."/>
            <person name="Susuki M."/>
            <person name="Suzuki K.-i.T."/>
            <person name="Hayashi T."/>
            <person name="Toyoda A."/>
            <person name="Oliveira C."/>
            <person name="Osipova E."/>
            <person name="Leigh N.D."/>
            <person name="Simon A."/>
            <person name="Yun M.H."/>
        </authorList>
    </citation>
    <scope>NUCLEOTIDE SEQUENCE</scope>
    <source>
        <strain evidence="2">20211129_DDA</strain>
        <tissue evidence="2">Liver</tissue>
    </source>
</reference>
<organism evidence="2 3">
    <name type="scientific">Pleurodeles waltl</name>
    <name type="common">Iberian ribbed newt</name>
    <dbReference type="NCBI Taxonomy" id="8319"/>
    <lineage>
        <taxon>Eukaryota</taxon>
        <taxon>Metazoa</taxon>
        <taxon>Chordata</taxon>
        <taxon>Craniata</taxon>
        <taxon>Vertebrata</taxon>
        <taxon>Euteleostomi</taxon>
        <taxon>Amphibia</taxon>
        <taxon>Batrachia</taxon>
        <taxon>Caudata</taxon>
        <taxon>Salamandroidea</taxon>
        <taxon>Salamandridae</taxon>
        <taxon>Pleurodelinae</taxon>
        <taxon>Pleurodeles</taxon>
    </lineage>
</organism>
<evidence type="ECO:0000313" key="2">
    <source>
        <dbReference type="EMBL" id="KAJ1112834.1"/>
    </source>
</evidence>
<feature type="compositionally biased region" description="Low complexity" evidence="1">
    <location>
        <begin position="7"/>
        <end position="18"/>
    </location>
</feature>
<dbReference type="Proteomes" id="UP001066276">
    <property type="component" value="Chromosome 8"/>
</dbReference>